<feature type="domain" description="NAD(P)-binding" evidence="1">
    <location>
        <begin position="8"/>
        <end position="192"/>
    </location>
</feature>
<dbReference type="PANTHER" id="PTHR43162:SF1">
    <property type="entry name" value="PRESTALK A DIFFERENTIATION PROTEIN A"/>
    <property type="match status" value="1"/>
</dbReference>
<evidence type="ECO:0000313" key="3">
    <source>
        <dbReference type="Proteomes" id="UP001479436"/>
    </source>
</evidence>
<dbReference type="SUPFAM" id="SSF51735">
    <property type="entry name" value="NAD(P)-binding Rossmann-fold domains"/>
    <property type="match status" value="1"/>
</dbReference>
<dbReference type="Proteomes" id="UP001479436">
    <property type="component" value="Unassembled WGS sequence"/>
</dbReference>
<dbReference type="Pfam" id="PF13460">
    <property type="entry name" value="NAD_binding_10"/>
    <property type="match status" value="1"/>
</dbReference>
<evidence type="ECO:0000259" key="1">
    <source>
        <dbReference type="Pfam" id="PF13460"/>
    </source>
</evidence>
<dbReference type="EMBL" id="JASJQH010008068">
    <property type="protein sequence ID" value="KAK9695502.1"/>
    <property type="molecule type" value="Genomic_DNA"/>
</dbReference>
<evidence type="ECO:0000313" key="2">
    <source>
        <dbReference type="EMBL" id="KAK9695502.1"/>
    </source>
</evidence>
<dbReference type="InterPro" id="IPR051604">
    <property type="entry name" value="Ergot_Alk_Oxidoreductase"/>
</dbReference>
<organism evidence="2 3">
    <name type="scientific">Basidiobolus ranarum</name>
    <dbReference type="NCBI Taxonomy" id="34480"/>
    <lineage>
        <taxon>Eukaryota</taxon>
        <taxon>Fungi</taxon>
        <taxon>Fungi incertae sedis</taxon>
        <taxon>Zoopagomycota</taxon>
        <taxon>Entomophthoromycotina</taxon>
        <taxon>Basidiobolomycetes</taxon>
        <taxon>Basidiobolales</taxon>
        <taxon>Basidiobolaceae</taxon>
        <taxon>Basidiobolus</taxon>
    </lineage>
</organism>
<accession>A0ABR2VRJ0</accession>
<protein>
    <recommendedName>
        <fullName evidence="1">NAD(P)-binding domain-containing protein</fullName>
    </recommendedName>
</protein>
<gene>
    <name evidence="2" type="ORF">K7432_012925</name>
</gene>
<dbReference type="Gene3D" id="3.40.50.720">
    <property type="entry name" value="NAD(P)-binding Rossmann-like Domain"/>
    <property type="match status" value="1"/>
</dbReference>
<comment type="caution">
    <text evidence="2">The sequence shown here is derived from an EMBL/GenBank/DDBJ whole genome shotgun (WGS) entry which is preliminary data.</text>
</comment>
<keyword evidence="3" id="KW-1185">Reference proteome</keyword>
<name>A0ABR2VRJ0_9FUNG</name>
<dbReference type="Gene3D" id="3.90.25.10">
    <property type="entry name" value="UDP-galactose 4-epimerase, domain 1"/>
    <property type="match status" value="1"/>
</dbReference>
<dbReference type="InterPro" id="IPR016040">
    <property type="entry name" value="NAD(P)-bd_dom"/>
</dbReference>
<sequence>MEKIYVIGATGKIGQEVVRGRLSNGIPTTVFARREEKHRRLFGESEHLSFVQGDYQNMDGFRRTIKGHTRLFLLISDFKNMAIHTSAFAKLSYDAGVSQIVHISSIGASLPWRAYIIGTLHRDAEESILAIPNRGAYVALRPASFFSNQYMGDANTIKSKNMIFGTASGDETKDWISTKDISDLALVILQDPIEKHGDAVYEMSSEAISGDDRAKLLSKALGRTITYATVDLEQEYNKFLSLGFPHSLAYAFSAYNHEAYITPALSLLLGRKPESMEDWFLLHKERFL</sequence>
<dbReference type="PANTHER" id="PTHR43162">
    <property type="match status" value="1"/>
</dbReference>
<dbReference type="InterPro" id="IPR036291">
    <property type="entry name" value="NAD(P)-bd_dom_sf"/>
</dbReference>
<proteinExistence type="predicted"/>
<reference evidence="2 3" key="1">
    <citation type="submission" date="2023-04" db="EMBL/GenBank/DDBJ databases">
        <title>Genome of Basidiobolus ranarum AG-B5.</title>
        <authorList>
            <person name="Stajich J.E."/>
            <person name="Carter-House D."/>
            <person name="Gryganskyi A."/>
        </authorList>
    </citation>
    <scope>NUCLEOTIDE SEQUENCE [LARGE SCALE GENOMIC DNA]</scope>
    <source>
        <strain evidence="2 3">AG-B5</strain>
    </source>
</reference>